<feature type="domain" description="Putative restriction endonuclease" evidence="1">
    <location>
        <begin position="10"/>
        <end position="176"/>
    </location>
</feature>
<accession>A0A932CQI5</accession>
<dbReference type="CDD" id="cd06260">
    <property type="entry name" value="DUF820-like"/>
    <property type="match status" value="1"/>
</dbReference>
<dbReference type="PANTHER" id="PTHR34107:SF4">
    <property type="entry name" value="SLL1222 PROTEIN"/>
    <property type="match status" value="1"/>
</dbReference>
<comment type="caution">
    <text evidence="2">The sequence shown here is derived from an EMBL/GenBank/DDBJ whole genome shotgun (WGS) entry which is preliminary data.</text>
</comment>
<dbReference type="InterPro" id="IPR008538">
    <property type="entry name" value="Uma2"/>
</dbReference>
<dbReference type="GO" id="GO:0004519">
    <property type="term" value="F:endonuclease activity"/>
    <property type="evidence" value="ECO:0007669"/>
    <property type="project" value="UniProtKB-KW"/>
</dbReference>
<protein>
    <submittedName>
        <fullName evidence="2">Uma2 family endonuclease</fullName>
    </submittedName>
</protein>
<dbReference type="EMBL" id="JACPRF010000357">
    <property type="protein sequence ID" value="MBI2877532.1"/>
    <property type="molecule type" value="Genomic_DNA"/>
</dbReference>
<reference evidence="2" key="1">
    <citation type="submission" date="2020-07" db="EMBL/GenBank/DDBJ databases">
        <title>Huge and variable diversity of episymbiotic CPR bacteria and DPANN archaea in groundwater ecosystems.</title>
        <authorList>
            <person name="He C.Y."/>
            <person name="Keren R."/>
            <person name="Whittaker M."/>
            <person name="Farag I.F."/>
            <person name="Doudna J."/>
            <person name="Cate J.H.D."/>
            <person name="Banfield J.F."/>
        </authorList>
    </citation>
    <scope>NUCLEOTIDE SEQUENCE</scope>
    <source>
        <strain evidence="2">NC_groundwater_672_Ag_B-0.1um_62_36</strain>
    </source>
</reference>
<dbReference type="AlphaFoldDB" id="A0A932CQI5"/>
<evidence type="ECO:0000313" key="3">
    <source>
        <dbReference type="Proteomes" id="UP000769766"/>
    </source>
</evidence>
<sequence>MATKTKATIEDLYHVPEDGKAEIVHGELVTMGPTGGLPGRTGGAIYTSLRQYERQAGGYAYSDNVGFKANLPNRESFSPDAAFATEKPTMKFLEKAPLFAAEVRSEGDYGPAAEEKIAEKRSDYFAAGTLVVWDVDLLAEEVIKVYRASDPNNPTLYRRGEVAEAEPAVPGWSMAVDDLFN</sequence>
<dbReference type="PANTHER" id="PTHR34107">
    <property type="entry name" value="SLL0198 PROTEIN-RELATED"/>
    <property type="match status" value="1"/>
</dbReference>
<dbReference type="Pfam" id="PF05685">
    <property type="entry name" value="Uma2"/>
    <property type="match status" value="1"/>
</dbReference>
<name>A0A932CQI5_UNCTE</name>
<dbReference type="Proteomes" id="UP000769766">
    <property type="component" value="Unassembled WGS sequence"/>
</dbReference>
<dbReference type="SUPFAM" id="SSF52980">
    <property type="entry name" value="Restriction endonuclease-like"/>
    <property type="match status" value="1"/>
</dbReference>
<keyword evidence="2" id="KW-0378">Hydrolase</keyword>
<gene>
    <name evidence="2" type="ORF">HYY20_11685</name>
</gene>
<keyword evidence="2" id="KW-0540">Nuclease</keyword>
<dbReference type="InterPro" id="IPR011335">
    <property type="entry name" value="Restrct_endonuc-II-like"/>
</dbReference>
<evidence type="ECO:0000313" key="2">
    <source>
        <dbReference type="EMBL" id="MBI2877532.1"/>
    </source>
</evidence>
<evidence type="ECO:0000259" key="1">
    <source>
        <dbReference type="Pfam" id="PF05685"/>
    </source>
</evidence>
<keyword evidence="2" id="KW-0255">Endonuclease</keyword>
<dbReference type="InterPro" id="IPR012296">
    <property type="entry name" value="Nuclease_put_TT1808"/>
</dbReference>
<proteinExistence type="predicted"/>
<dbReference type="Gene3D" id="3.90.1570.10">
    <property type="entry name" value="tt1808, chain A"/>
    <property type="match status" value="1"/>
</dbReference>
<organism evidence="2 3">
    <name type="scientific">Tectimicrobiota bacterium</name>
    <dbReference type="NCBI Taxonomy" id="2528274"/>
    <lineage>
        <taxon>Bacteria</taxon>
        <taxon>Pseudomonadati</taxon>
        <taxon>Nitrospinota/Tectimicrobiota group</taxon>
        <taxon>Candidatus Tectimicrobiota</taxon>
    </lineage>
</organism>